<evidence type="ECO:0000313" key="1">
    <source>
        <dbReference type="EMBL" id="PON91913.1"/>
    </source>
</evidence>
<dbReference type="OrthoDB" id="10419299at2759"/>
<dbReference type="InParanoid" id="A0A2P5F298"/>
<accession>A0A2P5F298</accession>
<protein>
    <submittedName>
        <fullName evidence="1">Uncharacterized protein</fullName>
    </submittedName>
</protein>
<proteinExistence type="predicted"/>
<dbReference type="Proteomes" id="UP000237000">
    <property type="component" value="Unassembled WGS sequence"/>
</dbReference>
<sequence>MISSLLRQPWGGVGAAKLTVAVLRRLETARAARDWARSNWSTFELRIRRGLVGDWRRLAIGGLCLCVVDDGLGLNESAIDDQRERERRET</sequence>
<organism evidence="1 2">
    <name type="scientific">Trema orientale</name>
    <name type="common">Charcoal tree</name>
    <name type="synonym">Celtis orientalis</name>
    <dbReference type="NCBI Taxonomy" id="63057"/>
    <lineage>
        <taxon>Eukaryota</taxon>
        <taxon>Viridiplantae</taxon>
        <taxon>Streptophyta</taxon>
        <taxon>Embryophyta</taxon>
        <taxon>Tracheophyta</taxon>
        <taxon>Spermatophyta</taxon>
        <taxon>Magnoliopsida</taxon>
        <taxon>eudicotyledons</taxon>
        <taxon>Gunneridae</taxon>
        <taxon>Pentapetalae</taxon>
        <taxon>rosids</taxon>
        <taxon>fabids</taxon>
        <taxon>Rosales</taxon>
        <taxon>Cannabaceae</taxon>
        <taxon>Trema</taxon>
    </lineage>
</organism>
<gene>
    <name evidence="1" type="ORF">TorRG33x02_122440</name>
</gene>
<dbReference type="EMBL" id="JXTC01000070">
    <property type="protein sequence ID" value="PON91913.1"/>
    <property type="molecule type" value="Genomic_DNA"/>
</dbReference>
<dbReference type="AlphaFoldDB" id="A0A2P5F298"/>
<name>A0A2P5F298_TREOI</name>
<comment type="caution">
    <text evidence="1">The sequence shown here is derived from an EMBL/GenBank/DDBJ whole genome shotgun (WGS) entry which is preliminary data.</text>
</comment>
<reference evidence="2" key="1">
    <citation type="submission" date="2016-06" db="EMBL/GenBank/DDBJ databases">
        <title>Parallel loss of symbiosis genes in relatives of nitrogen-fixing non-legume Parasponia.</title>
        <authorList>
            <person name="Van Velzen R."/>
            <person name="Holmer R."/>
            <person name="Bu F."/>
            <person name="Rutten L."/>
            <person name="Van Zeijl A."/>
            <person name="Liu W."/>
            <person name="Santuari L."/>
            <person name="Cao Q."/>
            <person name="Sharma T."/>
            <person name="Shen D."/>
            <person name="Roswanjaya Y."/>
            <person name="Wardhani T."/>
            <person name="Kalhor M.S."/>
            <person name="Jansen J."/>
            <person name="Van den Hoogen J."/>
            <person name="Gungor B."/>
            <person name="Hartog M."/>
            <person name="Hontelez J."/>
            <person name="Verver J."/>
            <person name="Yang W.-C."/>
            <person name="Schijlen E."/>
            <person name="Repin R."/>
            <person name="Schilthuizen M."/>
            <person name="Schranz E."/>
            <person name="Heidstra R."/>
            <person name="Miyata K."/>
            <person name="Fedorova E."/>
            <person name="Kohlen W."/>
            <person name="Bisseling T."/>
            <person name="Smit S."/>
            <person name="Geurts R."/>
        </authorList>
    </citation>
    <scope>NUCLEOTIDE SEQUENCE [LARGE SCALE GENOMIC DNA]</scope>
    <source>
        <strain evidence="2">cv. RG33-2</strain>
    </source>
</reference>
<evidence type="ECO:0000313" key="2">
    <source>
        <dbReference type="Proteomes" id="UP000237000"/>
    </source>
</evidence>
<keyword evidence="2" id="KW-1185">Reference proteome</keyword>